<evidence type="ECO:0000256" key="1">
    <source>
        <dbReference type="SAM" id="Phobius"/>
    </source>
</evidence>
<dbReference type="EMBL" id="FZOU01000011">
    <property type="protein sequence ID" value="SNT39562.1"/>
    <property type="molecule type" value="Genomic_DNA"/>
</dbReference>
<name>A0A239MBM1_9BACT</name>
<evidence type="ECO:0000313" key="3">
    <source>
        <dbReference type="Proteomes" id="UP000198356"/>
    </source>
</evidence>
<protein>
    <submittedName>
        <fullName evidence="2">Uncharacterized protein</fullName>
    </submittedName>
</protein>
<keyword evidence="1" id="KW-0812">Transmembrane</keyword>
<sequence>MNLFEGSLEGPEDLSCRRYTLGAESWIADSVNHFPQPAFAWGRFRFGSIPVTNALCVCGWFFVFYGSRRNSMVLEVGE</sequence>
<keyword evidence="3" id="KW-1185">Reference proteome</keyword>
<feature type="transmembrane region" description="Helical" evidence="1">
    <location>
        <begin position="44"/>
        <end position="65"/>
    </location>
</feature>
<reference evidence="2 3" key="1">
    <citation type="submission" date="2017-06" db="EMBL/GenBank/DDBJ databases">
        <authorList>
            <person name="Kim H.J."/>
            <person name="Triplett B.A."/>
        </authorList>
    </citation>
    <scope>NUCLEOTIDE SEQUENCE [LARGE SCALE GENOMIC DNA]</scope>
    <source>
        <strain evidence="2 3">DSM 18704</strain>
    </source>
</reference>
<keyword evidence="1" id="KW-0472">Membrane</keyword>
<keyword evidence="1" id="KW-1133">Transmembrane helix</keyword>
<dbReference type="AlphaFoldDB" id="A0A239MBM1"/>
<accession>A0A239MBM1</accession>
<proteinExistence type="predicted"/>
<dbReference type="Proteomes" id="UP000198356">
    <property type="component" value="Unassembled WGS sequence"/>
</dbReference>
<organism evidence="2 3">
    <name type="scientific">Granulicella rosea</name>
    <dbReference type="NCBI Taxonomy" id="474952"/>
    <lineage>
        <taxon>Bacteria</taxon>
        <taxon>Pseudomonadati</taxon>
        <taxon>Acidobacteriota</taxon>
        <taxon>Terriglobia</taxon>
        <taxon>Terriglobales</taxon>
        <taxon>Acidobacteriaceae</taxon>
        <taxon>Granulicella</taxon>
    </lineage>
</organism>
<gene>
    <name evidence="2" type="ORF">SAMN05421770_11127</name>
</gene>
<evidence type="ECO:0000313" key="2">
    <source>
        <dbReference type="EMBL" id="SNT39562.1"/>
    </source>
</evidence>